<dbReference type="InterPro" id="IPR050512">
    <property type="entry name" value="Sulf_AdTrans/APS_kinase"/>
</dbReference>
<dbReference type="KEGG" id="cari:FNU76_21940"/>
<accession>A0A516SMP1</accession>
<sequence length="210" mass="22291">MPPRLIIPHPVTITPAMRAARNGHGAAVLLLTGLPAAGKSTAAQALDALLFSQGHHASVLDGDNLRTGLNADLGFSPADRMENLRRAAEAARLLYQAGQIVIVAMIAPLAAHRAQFAERLGQDYLEVWCSAPLASCEARDPKGLYARARAGQLADFTGISAPYEQPLAPALVLDTHTLSPARCAERLRVLLVERGVLPEREVGHAPLPIA</sequence>
<name>A0A516SMP1_9NEIS</name>
<dbReference type="Gene3D" id="3.40.50.300">
    <property type="entry name" value="P-loop containing nucleotide triphosphate hydrolases"/>
    <property type="match status" value="1"/>
</dbReference>
<evidence type="ECO:0000256" key="3">
    <source>
        <dbReference type="ARBA" id="ARBA00022679"/>
    </source>
</evidence>
<dbReference type="HAMAP" id="MF_00065">
    <property type="entry name" value="Adenylyl_sulf_kinase"/>
    <property type="match status" value="1"/>
</dbReference>
<evidence type="ECO:0000256" key="6">
    <source>
        <dbReference type="HAMAP-Rule" id="MF_00065"/>
    </source>
</evidence>
<dbReference type="GO" id="GO:0004020">
    <property type="term" value="F:adenylylsulfate kinase activity"/>
    <property type="evidence" value="ECO:0007669"/>
    <property type="project" value="UniProtKB-UniRule"/>
</dbReference>
<proteinExistence type="inferred from homology"/>
<dbReference type="UniPathway" id="UPA00140">
    <property type="reaction ID" value="UER00205"/>
</dbReference>
<evidence type="ECO:0000256" key="7">
    <source>
        <dbReference type="RuleBase" id="RU004347"/>
    </source>
</evidence>
<gene>
    <name evidence="6 9" type="primary">cysC</name>
    <name evidence="9" type="ORF">FNU76_21940</name>
</gene>
<dbReference type="AlphaFoldDB" id="A0A516SMP1"/>
<keyword evidence="6 7" id="KW-0418">Kinase</keyword>
<keyword evidence="6" id="KW-0597">Phosphoprotein</keyword>
<keyword evidence="5 6" id="KW-0067">ATP-binding</keyword>
<keyword evidence="10" id="KW-1185">Reference proteome</keyword>
<dbReference type="EC" id="2.7.1.25" evidence="2 6"/>
<dbReference type="PANTHER" id="PTHR42700">
    <property type="entry name" value="SULFATE ADENYLYLTRANSFERASE"/>
    <property type="match status" value="1"/>
</dbReference>
<comment type="pathway">
    <text evidence="6 7">Sulfur metabolism; hydrogen sulfide biosynthesis; sulfite from sulfate: step 2/3.</text>
</comment>
<dbReference type="PANTHER" id="PTHR42700:SF3">
    <property type="entry name" value="BIFUNCTIONAL SAT_APS KINASE-RELATED"/>
    <property type="match status" value="1"/>
</dbReference>
<reference evidence="10" key="1">
    <citation type="submission" date="2019-07" db="EMBL/GenBank/DDBJ databases">
        <title>Chitinimonas sp. nov., isolated from Ny-Alesund, arctica soil.</title>
        <authorList>
            <person name="Xu Q."/>
            <person name="Peng F."/>
        </authorList>
    </citation>
    <scope>NUCLEOTIDE SEQUENCE [LARGE SCALE GENOMIC DNA]</scope>
    <source>
        <strain evidence="10">R3-44</strain>
    </source>
</reference>
<protein>
    <recommendedName>
        <fullName evidence="2 6">Adenylyl-sulfate kinase</fullName>
        <ecNumber evidence="2 6">2.7.1.25</ecNumber>
    </recommendedName>
    <alternativeName>
        <fullName evidence="6">APS kinase</fullName>
    </alternativeName>
    <alternativeName>
        <fullName evidence="6">ATP adenosine-5'-phosphosulfate 3'-phosphotransferase</fullName>
    </alternativeName>
    <alternativeName>
        <fullName evidence="6">Adenosine-5'-phosphosulfate kinase</fullName>
    </alternativeName>
</protein>
<dbReference type="InterPro" id="IPR027417">
    <property type="entry name" value="P-loop_NTPase"/>
</dbReference>
<evidence type="ECO:0000256" key="2">
    <source>
        <dbReference type="ARBA" id="ARBA00012121"/>
    </source>
</evidence>
<dbReference type="InterPro" id="IPR002891">
    <property type="entry name" value="APS"/>
</dbReference>
<evidence type="ECO:0000256" key="5">
    <source>
        <dbReference type="ARBA" id="ARBA00022840"/>
    </source>
</evidence>
<feature type="binding site" evidence="6">
    <location>
        <begin position="33"/>
        <end position="40"/>
    </location>
    <ligand>
        <name>ATP</name>
        <dbReference type="ChEBI" id="CHEBI:30616"/>
    </ligand>
</feature>
<dbReference type="GO" id="GO:0005737">
    <property type="term" value="C:cytoplasm"/>
    <property type="evidence" value="ECO:0007669"/>
    <property type="project" value="TreeGrafter"/>
</dbReference>
<dbReference type="Pfam" id="PF01583">
    <property type="entry name" value="APS_kinase"/>
    <property type="match status" value="1"/>
</dbReference>
<comment type="function">
    <text evidence="6 7">Catalyzes the synthesis of activated sulfate.</text>
</comment>
<dbReference type="InterPro" id="IPR059117">
    <property type="entry name" value="APS_kinase_dom"/>
</dbReference>
<dbReference type="GO" id="GO:0010134">
    <property type="term" value="P:sulfate assimilation via adenylyl sulfate reduction"/>
    <property type="evidence" value="ECO:0007669"/>
    <property type="project" value="TreeGrafter"/>
</dbReference>
<dbReference type="CDD" id="cd02027">
    <property type="entry name" value="APSK"/>
    <property type="match status" value="1"/>
</dbReference>
<dbReference type="NCBIfam" id="TIGR00455">
    <property type="entry name" value="apsK"/>
    <property type="match status" value="1"/>
</dbReference>
<dbReference type="SUPFAM" id="SSF52540">
    <property type="entry name" value="P-loop containing nucleoside triphosphate hydrolases"/>
    <property type="match status" value="1"/>
</dbReference>
<dbReference type="GO" id="GO:0004781">
    <property type="term" value="F:sulfate adenylyltransferase (ATP) activity"/>
    <property type="evidence" value="ECO:0007669"/>
    <property type="project" value="TreeGrafter"/>
</dbReference>
<evidence type="ECO:0000313" key="9">
    <source>
        <dbReference type="EMBL" id="QDQ29424.1"/>
    </source>
</evidence>
<dbReference type="GO" id="GO:0070814">
    <property type="term" value="P:hydrogen sulfide biosynthetic process"/>
    <property type="evidence" value="ECO:0007669"/>
    <property type="project" value="UniProtKB-UniRule"/>
</dbReference>
<organism evidence="9 10">
    <name type="scientific">Chitinimonas arctica</name>
    <dbReference type="NCBI Taxonomy" id="2594795"/>
    <lineage>
        <taxon>Bacteria</taxon>
        <taxon>Pseudomonadati</taxon>
        <taxon>Pseudomonadota</taxon>
        <taxon>Betaproteobacteria</taxon>
        <taxon>Neisseriales</taxon>
        <taxon>Chitinibacteraceae</taxon>
        <taxon>Chitinimonas</taxon>
    </lineage>
</organism>
<dbReference type="OrthoDB" id="9804504at2"/>
<dbReference type="Proteomes" id="UP000317550">
    <property type="component" value="Chromosome"/>
</dbReference>
<evidence type="ECO:0000313" key="10">
    <source>
        <dbReference type="Proteomes" id="UP000317550"/>
    </source>
</evidence>
<keyword evidence="3 6" id="KW-0808">Transferase</keyword>
<evidence type="ECO:0000256" key="4">
    <source>
        <dbReference type="ARBA" id="ARBA00022741"/>
    </source>
</evidence>
<dbReference type="EMBL" id="CP041730">
    <property type="protein sequence ID" value="QDQ29424.1"/>
    <property type="molecule type" value="Genomic_DNA"/>
</dbReference>
<evidence type="ECO:0000256" key="1">
    <source>
        <dbReference type="ARBA" id="ARBA00001823"/>
    </source>
</evidence>
<feature type="domain" description="APS kinase" evidence="8">
    <location>
        <begin position="27"/>
        <end position="174"/>
    </location>
</feature>
<dbReference type="NCBIfam" id="NF003013">
    <property type="entry name" value="PRK03846.1"/>
    <property type="match status" value="1"/>
</dbReference>
<comment type="caution">
    <text evidence="6">Lacks conserved residue(s) required for the propagation of feature annotation.</text>
</comment>
<dbReference type="GO" id="GO:0019379">
    <property type="term" value="P:sulfate assimilation, phosphoadenylyl sulfate reduction by phosphoadenylyl-sulfate reductase (thioredoxin)"/>
    <property type="evidence" value="ECO:0007669"/>
    <property type="project" value="TreeGrafter"/>
</dbReference>
<evidence type="ECO:0000259" key="8">
    <source>
        <dbReference type="Pfam" id="PF01583"/>
    </source>
</evidence>
<dbReference type="GO" id="GO:0005524">
    <property type="term" value="F:ATP binding"/>
    <property type="evidence" value="ECO:0007669"/>
    <property type="project" value="UniProtKB-UniRule"/>
</dbReference>
<comment type="catalytic activity">
    <reaction evidence="1 6 7">
        <text>adenosine 5'-phosphosulfate + ATP = 3'-phosphoadenylyl sulfate + ADP + H(+)</text>
        <dbReference type="Rhea" id="RHEA:24152"/>
        <dbReference type="ChEBI" id="CHEBI:15378"/>
        <dbReference type="ChEBI" id="CHEBI:30616"/>
        <dbReference type="ChEBI" id="CHEBI:58243"/>
        <dbReference type="ChEBI" id="CHEBI:58339"/>
        <dbReference type="ChEBI" id="CHEBI:456216"/>
        <dbReference type="EC" id="2.7.1.25"/>
    </reaction>
</comment>
<comment type="similarity">
    <text evidence="6 7">Belongs to the APS kinase family.</text>
</comment>
<keyword evidence="4 6" id="KW-0547">Nucleotide-binding</keyword>